<feature type="compositionally biased region" description="Low complexity" evidence="1">
    <location>
        <begin position="220"/>
        <end position="231"/>
    </location>
</feature>
<feature type="region of interest" description="Disordered" evidence="1">
    <location>
        <begin position="114"/>
        <end position="136"/>
    </location>
</feature>
<feature type="compositionally biased region" description="Basic residues" evidence="1">
    <location>
        <begin position="327"/>
        <end position="339"/>
    </location>
</feature>
<dbReference type="STRING" id="1408157.A0A1J7J721"/>
<keyword evidence="3" id="KW-1185">Reference proteome</keyword>
<dbReference type="InParanoid" id="A0A1J7J721"/>
<sequence length="490" mass="53888">MPAGSSWQLVSVQPGAMSSKPTEILVHITAPSRASDDTDYRSLATAYLAFDPTERTTLDSLAYSQDRAENTPTTQEQLAISPDQDHFVSPKLSFGSAAHNLDSPDIRRARIGEAVDRNESQSSWRAPPSVVADSNPENDISIARYCSPTRILEHYLQGFDSSQSNGSQPLSPTVASSSSTSRRLERIPIPAVQSTSPAVSQPTGNLTSLSPVIPQTPTLAARESSAPAARPMTSSDADIIPSSLPSQQATSTPSDNLTRPAHETVTQAMPAVITTTPLSLSIGQVDRSSRADSEPPQPPKRQKRVHIEASSNSLARSSSDIGPRQGQVKRRQLDRRQKARQSAEGLEIHAPEPTVSCAELDISVVITEPLKKLATDLDINTRFQPRHRTRDPRPFERGHWFVDCSAWPESVRMNTWAFLTNYVGNGVAGWGIWCRRNQEFTWMRLYCWGCVVGHMHLLLYISSQRQLNYTQTTWIGGDGEAVIIMEPKYP</sequence>
<reference evidence="2 3" key="1">
    <citation type="submission" date="2016-10" db="EMBL/GenBank/DDBJ databases">
        <title>Draft genome sequence of Coniochaeta ligniaria NRRL30616, a lignocellulolytic fungus for bioabatement of inhibitors in plant biomass hydrolysates.</title>
        <authorList>
            <consortium name="DOE Joint Genome Institute"/>
            <person name="Jimenez D.J."/>
            <person name="Hector R.E."/>
            <person name="Riley R."/>
            <person name="Sun H."/>
            <person name="Grigoriev I.V."/>
            <person name="Van Elsas J.D."/>
            <person name="Nichols N.N."/>
        </authorList>
    </citation>
    <scope>NUCLEOTIDE SEQUENCE [LARGE SCALE GENOMIC DNA]</scope>
    <source>
        <strain evidence="2 3">NRRL 30616</strain>
    </source>
</reference>
<feature type="compositionally biased region" description="Low complexity" evidence="1">
    <location>
        <begin position="310"/>
        <end position="319"/>
    </location>
</feature>
<feature type="compositionally biased region" description="Polar residues" evidence="1">
    <location>
        <begin position="192"/>
        <end position="218"/>
    </location>
</feature>
<evidence type="ECO:0000313" key="2">
    <source>
        <dbReference type="EMBL" id="OIW35163.1"/>
    </source>
</evidence>
<accession>A0A1J7J721</accession>
<dbReference type="EMBL" id="KV875093">
    <property type="protein sequence ID" value="OIW35163.1"/>
    <property type="molecule type" value="Genomic_DNA"/>
</dbReference>
<feature type="compositionally biased region" description="Polar residues" evidence="1">
    <location>
        <begin position="243"/>
        <end position="257"/>
    </location>
</feature>
<feature type="region of interest" description="Disordered" evidence="1">
    <location>
        <begin position="159"/>
        <end position="259"/>
    </location>
</feature>
<gene>
    <name evidence="2" type="ORF">CONLIGDRAFT_639467</name>
</gene>
<feature type="region of interest" description="Disordered" evidence="1">
    <location>
        <begin position="282"/>
        <end position="347"/>
    </location>
</feature>
<dbReference type="OrthoDB" id="5395975at2759"/>
<evidence type="ECO:0000256" key="1">
    <source>
        <dbReference type="SAM" id="MobiDB-lite"/>
    </source>
</evidence>
<dbReference type="AlphaFoldDB" id="A0A1J7J721"/>
<feature type="compositionally biased region" description="Low complexity" evidence="1">
    <location>
        <begin position="167"/>
        <end position="181"/>
    </location>
</feature>
<name>A0A1J7J721_9PEZI</name>
<proteinExistence type="predicted"/>
<evidence type="ECO:0000313" key="3">
    <source>
        <dbReference type="Proteomes" id="UP000182658"/>
    </source>
</evidence>
<dbReference type="Proteomes" id="UP000182658">
    <property type="component" value="Unassembled WGS sequence"/>
</dbReference>
<protein>
    <submittedName>
        <fullName evidence="2">Uncharacterized protein</fullName>
    </submittedName>
</protein>
<organism evidence="2 3">
    <name type="scientific">Coniochaeta ligniaria NRRL 30616</name>
    <dbReference type="NCBI Taxonomy" id="1408157"/>
    <lineage>
        <taxon>Eukaryota</taxon>
        <taxon>Fungi</taxon>
        <taxon>Dikarya</taxon>
        <taxon>Ascomycota</taxon>
        <taxon>Pezizomycotina</taxon>
        <taxon>Sordariomycetes</taxon>
        <taxon>Sordariomycetidae</taxon>
        <taxon>Coniochaetales</taxon>
        <taxon>Coniochaetaceae</taxon>
        <taxon>Coniochaeta</taxon>
    </lineage>
</organism>